<dbReference type="OrthoDB" id="270930at2759"/>
<feature type="region of interest" description="Disordered" evidence="6">
    <location>
        <begin position="41"/>
        <end position="60"/>
    </location>
</feature>
<keyword evidence="3" id="KW-0812">Transmembrane</keyword>
<dbReference type="PANTHER" id="PTHR10984">
    <property type="entry name" value="ENDOPLASMIC RETICULUM-GOLGI INTERMEDIATE COMPARTMENT PROTEIN"/>
    <property type="match status" value="1"/>
</dbReference>
<dbReference type="GO" id="GO:0030134">
    <property type="term" value="C:COPII-coated ER to Golgi transport vesicle"/>
    <property type="evidence" value="ECO:0007669"/>
    <property type="project" value="TreeGrafter"/>
</dbReference>
<evidence type="ECO:0000256" key="6">
    <source>
        <dbReference type="SAM" id="MobiDB-lite"/>
    </source>
</evidence>
<evidence type="ECO:0000313" key="10">
    <source>
        <dbReference type="Proteomes" id="UP000291116"/>
    </source>
</evidence>
<evidence type="ECO:0000256" key="2">
    <source>
        <dbReference type="ARBA" id="ARBA00005648"/>
    </source>
</evidence>
<dbReference type="EMBL" id="CAACVS010000057">
    <property type="protein sequence ID" value="VEU35358.1"/>
    <property type="molecule type" value="Genomic_DNA"/>
</dbReference>
<protein>
    <recommendedName>
        <fullName evidence="11">Endoplasmic reticulum vesicle transporter C-terminal domain-containing protein</fullName>
    </recommendedName>
</protein>
<evidence type="ECO:0000256" key="5">
    <source>
        <dbReference type="ARBA" id="ARBA00023136"/>
    </source>
</evidence>
<accession>A0A448YZZ2</accession>
<feature type="domain" description="Endoplasmic reticulum vesicle transporter N-terminal" evidence="8">
    <location>
        <begin position="89"/>
        <end position="179"/>
    </location>
</feature>
<keyword evidence="10" id="KW-1185">Reference proteome</keyword>
<keyword evidence="4" id="KW-1133">Transmembrane helix</keyword>
<proteinExistence type="inferred from homology"/>
<comment type="similarity">
    <text evidence="2">Belongs to the ERGIC family.</text>
</comment>
<comment type="subcellular location">
    <subcellularLocation>
        <location evidence="1">Membrane</location>
        <topology evidence="1">Multi-pass membrane protein</topology>
    </subcellularLocation>
</comment>
<dbReference type="AlphaFoldDB" id="A0A448YZZ2"/>
<evidence type="ECO:0000313" key="9">
    <source>
        <dbReference type="EMBL" id="VEU35358.1"/>
    </source>
</evidence>
<feature type="domain" description="Endoplasmic reticulum vesicle transporter C-terminal" evidence="7">
    <location>
        <begin position="233"/>
        <end position="511"/>
    </location>
</feature>
<dbReference type="GO" id="GO:0005783">
    <property type="term" value="C:endoplasmic reticulum"/>
    <property type="evidence" value="ECO:0007669"/>
    <property type="project" value="TreeGrafter"/>
</dbReference>
<dbReference type="Proteomes" id="UP000291116">
    <property type="component" value="Unassembled WGS sequence"/>
</dbReference>
<dbReference type="PANTHER" id="PTHR10984:SF25">
    <property type="entry name" value="ENDOPLASMIC RETICULUM-GOLGI INTERMEDIATE COMPARTMENT PROTEIN 3"/>
    <property type="match status" value="1"/>
</dbReference>
<evidence type="ECO:0000256" key="1">
    <source>
        <dbReference type="ARBA" id="ARBA00004141"/>
    </source>
</evidence>
<name>A0A448YZZ2_9STRA</name>
<dbReference type="InterPro" id="IPR012936">
    <property type="entry name" value="Erv_C"/>
</dbReference>
<dbReference type="Pfam" id="PF13850">
    <property type="entry name" value="ERGIC_N"/>
    <property type="match status" value="1"/>
</dbReference>
<evidence type="ECO:0000259" key="8">
    <source>
        <dbReference type="Pfam" id="PF13850"/>
    </source>
</evidence>
<evidence type="ECO:0000259" key="7">
    <source>
        <dbReference type="Pfam" id="PF07970"/>
    </source>
</evidence>
<keyword evidence="5" id="KW-0472">Membrane</keyword>
<reference evidence="9 10" key="1">
    <citation type="submission" date="2019-01" db="EMBL/GenBank/DDBJ databases">
        <authorList>
            <person name="Ferrante I. M."/>
        </authorList>
    </citation>
    <scope>NUCLEOTIDE SEQUENCE [LARGE SCALE GENOMIC DNA]</scope>
    <source>
        <strain evidence="9 10">B856</strain>
    </source>
</reference>
<organism evidence="9 10">
    <name type="scientific">Pseudo-nitzschia multistriata</name>
    <dbReference type="NCBI Taxonomy" id="183589"/>
    <lineage>
        <taxon>Eukaryota</taxon>
        <taxon>Sar</taxon>
        <taxon>Stramenopiles</taxon>
        <taxon>Ochrophyta</taxon>
        <taxon>Bacillariophyta</taxon>
        <taxon>Bacillariophyceae</taxon>
        <taxon>Bacillariophycidae</taxon>
        <taxon>Bacillariales</taxon>
        <taxon>Bacillariaceae</taxon>
        <taxon>Pseudo-nitzschia</taxon>
    </lineage>
</organism>
<sequence>MSFDNNGYAANSYAAAATAGYGSYSGGRGIGSSAGVGGQNAGDVDSGLRRRGNTHLNGGYSNHHYNGDYYNGDYDDERNKGKKSSTVEKLDFMFPKVAEEFTVKTQGGGMATLFAYALILILVTTEIFTWREQNRLETSTAVVDTSLGKKMRVNMNITFPSLCCDDLHLDSIDVAGDSQINVEDTLVKKRLHMNGKLFSQEEIKAELNMHHQEQLRKLEILKSKLPADYCGPCYGAHEREDQCCDTCDDVIEAYKNKKWKTDLLQYTSEQCVREGRDNAEPKKMTKGQGCNLSGYMTLNRVAGNFHIAMGEGIERDGRHIHTYNPEDSINFNASHIIHHLSFGVEDGHEPLNGATKIVTTDTGSTGLFQYFIKIVPTTYVGHGVNFPEFDQNLPSLFEEAEEFASSDHRKIETNRYFFTERFRPLMTELLDDEDYMDDDSGKAAADTGYTGGHHNKKHHSKQNSVLPGVFFIYEIYPFAMEIKQNEVPFTHLLIRLMATIGGVFTLARWIDSVLSERMSGNTRGDMRTPTRFSVNT</sequence>
<evidence type="ECO:0000256" key="4">
    <source>
        <dbReference type="ARBA" id="ARBA00022989"/>
    </source>
</evidence>
<evidence type="ECO:0008006" key="11">
    <source>
        <dbReference type="Google" id="ProtNLM"/>
    </source>
</evidence>
<dbReference type="Pfam" id="PF07970">
    <property type="entry name" value="COPIIcoated_ERV"/>
    <property type="match status" value="1"/>
</dbReference>
<dbReference type="InterPro" id="IPR039542">
    <property type="entry name" value="Erv_N"/>
</dbReference>
<dbReference type="InterPro" id="IPR045888">
    <property type="entry name" value="Erv"/>
</dbReference>
<gene>
    <name evidence="9" type="ORF">PSNMU_V1.4_AUG-EV-PASAV3_0020910</name>
</gene>
<evidence type="ECO:0000256" key="3">
    <source>
        <dbReference type="ARBA" id="ARBA00022692"/>
    </source>
</evidence>
<dbReference type="GO" id="GO:0016020">
    <property type="term" value="C:membrane"/>
    <property type="evidence" value="ECO:0007669"/>
    <property type="project" value="UniProtKB-SubCell"/>
</dbReference>